<evidence type="ECO:0000256" key="3">
    <source>
        <dbReference type="SAM" id="MobiDB-lite"/>
    </source>
</evidence>
<keyword evidence="2 4" id="KW-0732">Signal</keyword>
<protein>
    <submittedName>
        <fullName evidence="5">Molecular chaperone Skp</fullName>
    </submittedName>
</protein>
<gene>
    <name evidence="5" type="ORF">AR686_16810</name>
</gene>
<dbReference type="GO" id="GO:0051082">
    <property type="term" value="F:unfolded protein binding"/>
    <property type="evidence" value="ECO:0007669"/>
    <property type="project" value="InterPro"/>
</dbReference>
<evidence type="ECO:0000313" key="5">
    <source>
        <dbReference type="EMBL" id="KUJ54656.1"/>
    </source>
</evidence>
<comment type="similarity">
    <text evidence="1">Belongs to the Skp family.</text>
</comment>
<dbReference type="Pfam" id="PF03938">
    <property type="entry name" value="OmpH"/>
    <property type="match status" value="1"/>
</dbReference>
<proteinExistence type="inferred from homology"/>
<dbReference type="InterPro" id="IPR024930">
    <property type="entry name" value="Skp_dom_sf"/>
</dbReference>
<dbReference type="GO" id="GO:0005829">
    <property type="term" value="C:cytosol"/>
    <property type="evidence" value="ECO:0007669"/>
    <property type="project" value="TreeGrafter"/>
</dbReference>
<feature type="chain" id="PRO_5007150144" evidence="4">
    <location>
        <begin position="23"/>
        <end position="166"/>
    </location>
</feature>
<organism evidence="5 6">
    <name type="scientific">Chryseobacterium aquaticum subsp. greenlandense</name>
    <dbReference type="NCBI Taxonomy" id="345663"/>
    <lineage>
        <taxon>Bacteria</taxon>
        <taxon>Pseudomonadati</taxon>
        <taxon>Bacteroidota</taxon>
        <taxon>Flavobacteriia</taxon>
        <taxon>Flavobacteriales</taxon>
        <taxon>Weeksellaceae</taxon>
        <taxon>Chryseobacterium group</taxon>
        <taxon>Chryseobacterium</taxon>
    </lineage>
</organism>
<dbReference type="PANTHER" id="PTHR35089:SF1">
    <property type="entry name" value="CHAPERONE PROTEIN SKP"/>
    <property type="match status" value="1"/>
</dbReference>
<dbReference type="AlphaFoldDB" id="A0A117KAM1"/>
<dbReference type="SMART" id="SM00935">
    <property type="entry name" value="OmpH"/>
    <property type="match status" value="1"/>
</dbReference>
<evidence type="ECO:0000256" key="2">
    <source>
        <dbReference type="ARBA" id="ARBA00022729"/>
    </source>
</evidence>
<sequence>MKKLSVLFAAAMMVVSVGMAKAQKIATLDVAGILNAMPEKKKADAEITTFVNAKQAEMKKKAEAAQAKYALYTKEAPTKTEAENKARGEEMQKLQEEMAQMEEKMRKDATAKQDLLFEPIEKKLMDIVTKVAKANGYDYIMDANSTGLVYKAGPDATPAVKKELGL</sequence>
<dbReference type="SUPFAM" id="SSF111384">
    <property type="entry name" value="OmpH-like"/>
    <property type="match status" value="1"/>
</dbReference>
<dbReference type="Proteomes" id="UP000054388">
    <property type="component" value="Unassembled WGS sequence"/>
</dbReference>
<evidence type="ECO:0000256" key="4">
    <source>
        <dbReference type="SAM" id="SignalP"/>
    </source>
</evidence>
<evidence type="ECO:0000256" key="1">
    <source>
        <dbReference type="ARBA" id="ARBA00009091"/>
    </source>
</evidence>
<dbReference type="PANTHER" id="PTHR35089">
    <property type="entry name" value="CHAPERONE PROTEIN SKP"/>
    <property type="match status" value="1"/>
</dbReference>
<feature type="signal peptide" evidence="4">
    <location>
        <begin position="1"/>
        <end position="22"/>
    </location>
</feature>
<comment type="caution">
    <text evidence="5">The sequence shown here is derived from an EMBL/GenBank/DDBJ whole genome shotgun (WGS) entry which is preliminary data.</text>
</comment>
<dbReference type="Gene3D" id="3.30.910.20">
    <property type="entry name" value="Skp domain"/>
    <property type="match status" value="1"/>
</dbReference>
<dbReference type="EMBL" id="LMAI01000011">
    <property type="protein sequence ID" value="KUJ54656.1"/>
    <property type="molecule type" value="Genomic_DNA"/>
</dbReference>
<dbReference type="RefSeq" id="WP_059137777.1">
    <property type="nucleotide sequence ID" value="NZ_JBHYEP010000007.1"/>
</dbReference>
<feature type="region of interest" description="Disordered" evidence="3">
    <location>
        <begin position="78"/>
        <end position="105"/>
    </location>
</feature>
<evidence type="ECO:0000313" key="6">
    <source>
        <dbReference type="Proteomes" id="UP000054388"/>
    </source>
</evidence>
<reference evidence="5 6" key="1">
    <citation type="submission" date="2015-10" db="EMBL/GenBank/DDBJ databases">
        <title>Genome sequence of Chryseobacterium greenlandense.</title>
        <authorList>
            <person name="Newman J."/>
            <person name="Fischer K."/>
            <person name="Miller J."/>
        </authorList>
    </citation>
    <scope>NUCLEOTIDE SEQUENCE [LARGE SCALE GENOMIC DNA]</scope>
    <source>
        <strain evidence="5 6">UMB34</strain>
    </source>
</reference>
<name>A0A117KAM1_9FLAO</name>
<accession>A0A117KAM1</accession>
<dbReference type="InterPro" id="IPR005632">
    <property type="entry name" value="Chaperone_Skp"/>
</dbReference>
<dbReference type="GO" id="GO:0050821">
    <property type="term" value="P:protein stabilization"/>
    <property type="evidence" value="ECO:0007669"/>
    <property type="project" value="TreeGrafter"/>
</dbReference>